<feature type="non-terminal residue" evidence="2">
    <location>
        <position position="31"/>
    </location>
</feature>
<dbReference type="AlphaFoldDB" id="A0A6J4U052"/>
<evidence type="ECO:0000313" key="2">
    <source>
        <dbReference type="EMBL" id="CAA9536408.1"/>
    </source>
</evidence>
<protein>
    <submittedName>
        <fullName evidence="2">Uncharacterized protein</fullName>
    </submittedName>
</protein>
<accession>A0A6J4U052</accession>
<reference evidence="2" key="1">
    <citation type="submission" date="2020-02" db="EMBL/GenBank/DDBJ databases">
        <authorList>
            <person name="Meier V. D."/>
        </authorList>
    </citation>
    <scope>NUCLEOTIDE SEQUENCE</scope>
    <source>
        <strain evidence="2">AVDCRST_MAG49</strain>
    </source>
</reference>
<sequence>GRPRRLLEEAEGPIPRGERGRGPRRGGARGV</sequence>
<gene>
    <name evidence="2" type="ORF">AVDCRST_MAG49-266</name>
</gene>
<name>A0A6J4U052_9BACT</name>
<feature type="compositionally biased region" description="Basic residues" evidence="1">
    <location>
        <begin position="22"/>
        <end position="31"/>
    </location>
</feature>
<organism evidence="2">
    <name type="scientific">uncultured Thermomicrobiales bacterium</name>
    <dbReference type="NCBI Taxonomy" id="1645740"/>
    <lineage>
        <taxon>Bacteria</taxon>
        <taxon>Pseudomonadati</taxon>
        <taxon>Thermomicrobiota</taxon>
        <taxon>Thermomicrobia</taxon>
        <taxon>Thermomicrobiales</taxon>
        <taxon>environmental samples</taxon>
    </lineage>
</organism>
<proteinExistence type="predicted"/>
<feature type="region of interest" description="Disordered" evidence="1">
    <location>
        <begin position="1"/>
        <end position="31"/>
    </location>
</feature>
<evidence type="ECO:0000256" key="1">
    <source>
        <dbReference type="SAM" id="MobiDB-lite"/>
    </source>
</evidence>
<dbReference type="EMBL" id="CADCWG010000020">
    <property type="protein sequence ID" value="CAA9536408.1"/>
    <property type="molecule type" value="Genomic_DNA"/>
</dbReference>
<feature type="non-terminal residue" evidence="2">
    <location>
        <position position="1"/>
    </location>
</feature>